<organism evidence="1">
    <name type="scientific">marine sediment metagenome</name>
    <dbReference type="NCBI Taxonomy" id="412755"/>
    <lineage>
        <taxon>unclassified sequences</taxon>
        <taxon>metagenomes</taxon>
        <taxon>ecological metagenomes</taxon>
    </lineage>
</organism>
<name>X1VWX8_9ZZZZ</name>
<dbReference type="AlphaFoldDB" id="X1VWX8"/>
<sequence length="67" mass="7693">MNIIELYEQTPVEMHKDIKVAGDKVYIRDADGDVTKYLILEDGELWLTRSDKKLKSDVEAIKKKLAA</sequence>
<evidence type="ECO:0000313" key="1">
    <source>
        <dbReference type="EMBL" id="GAJ23246.1"/>
    </source>
</evidence>
<gene>
    <name evidence="1" type="ORF">S12H4_57476</name>
</gene>
<protein>
    <submittedName>
        <fullName evidence="1">Uncharacterized protein</fullName>
    </submittedName>
</protein>
<accession>X1VWX8</accession>
<comment type="caution">
    <text evidence="1">The sequence shown here is derived from an EMBL/GenBank/DDBJ whole genome shotgun (WGS) entry which is preliminary data.</text>
</comment>
<dbReference type="EMBL" id="BARW01037182">
    <property type="protein sequence ID" value="GAJ23246.1"/>
    <property type="molecule type" value="Genomic_DNA"/>
</dbReference>
<reference evidence="1" key="1">
    <citation type="journal article" date="2014" name="Front. Microbiol.">
        <title>High frequency of phylogenetically diverse reductive dehalogenase-homologous genes in deep subseafloor sedimentary metagenomes.</title>
        <authorList>
            <person name="Kawai M."/>
            <person name="Futagami T."/>
            <person name="Toyoda A."/>
            <person name="Takaki Y."/>
            <person name="Nishi S."/>
            <person name="Hori S."/>
            <person name="Arai W."/>
            <person name="Tsubouchi T."/>
            <person name="Morono Y."/>
            <person name="Uchiyama I."/>
            <person name="Ito T."/>
            <person name="Fujiyama A."/>
            <person name="Inagaki F."/>
            <person name="Takami H."/>
        </authorList>
    </citation>
    <scope>NUCLEOTIDE SEQUENCE</scope>
    <source>
        <strain evidence="1">Expedition CK06-06</strain>
    </source>
</reference>
<proteinExistence type="predicted"/>